<dbReference type="AlphaFoldDB" id="A0A8X8Y5D5"/>
<dbReference type="CDD" id="cd20544">
    <property type="entry name" value="CYCLIN_AtCycD-like_rpt2"/>
    <property type="match status" value="1"/>
</dbReference>
<dbReference type="SMART" id="SM01332">
    <property type="entry name" value="Cyclin_C"/>
    <property type="match status" value="1"/>
</dbReference>
<evidence type="ECO:0008006" key="10">
    <source>
        <dbReference type="Google" id="ProtNLM"/>
    </source>
</evidence>
<dbReference type="Pfam" id="PF00134">
    <property type="entry name" value="Cyclin_N"/>
    <property type="match status" value="1"/>
</dbReference>
<evidence type="ECO:0000259" key="7">
    <source>
        <dbReference type="SMART" id="SM01332"/>
    </source>
</evidence>
<keyword evidence="3 5" id="KW-0195">Cyclin</keyword>
<evidence type="ECO:0000256" key="2">
    <source>
        <dbReference type="ARBA" id="ARBA00022618"/>
    </source>
</evidence>
<dbReference type="OrthoDB" id="5590282at2759"/>
<proteinExistence type="inferred from homology"/>
<evidence type="ECO:0000313" key="8">
    <source>
        <dbReference type="EMBL" id="KAG6425164.1"/>
    </source>
</evidence>
<gene>
    <name evidence="8" type="ORF">SASPL_115590</name>
</gene>
<evidence type="ECO:0000256" key="5">
    <source>
        <dbReference type="RuleBase" id="RU000383"/>
    </source>
</evidence>
<feature type="domain" description="Cyclin-like" evidence="6">
    <location>
        <begin position="75"/>
        <end position="164"/>
    </location>
</feature>
<dbReference type="InterPro" id="IPR006671">
    <property type="entry name" value="Cyclin_N"/>
</dbReference>
<dbReference type="Pfam" id="PF02984">
    <property type="entry name" value="Cyclin_C"/>
    <property type="match status" value="1"/>
</dbReference>
<dbReference type="PROSITE" id="PS00292">
    <property type="entry name" value="CYCLINS"/>
    <property type="match status" value="1"/>
</dbReference>
<comment type="similarity">
    <text evidence="1">Belongs to the cyclin family. Cyclin D subfamily.</text>
</comment>
<comment type="caution">
    <text evidence="8">The sequence shown here is derived from an EMBL/GenBank/DDBJ whole genome shotgun (WGS) entry which is preliminary data.</text>
</comment>
<dbReference type="SMART" id="SM00385">
    <property type="entry name" value="CYCLIN"/>
    <property type="match status" value="1"/>
</dbReference>
<sequence>MPSHHQLTPQIALYCDEEEYYWDSHSDNNNTISNYFNTPHVNYEDELASLLHKEQEHQPLLKIRCAASARAEAVDWILTVVRYYSFSALTAVLAVNYFDRFQNSSESRVEKPWMAQLTAVACISLAAKVEETHVPLLLDLQVVEKIDYVFESKTIQRMEILVLSTLDWKMNPVTPVSFLDCIARKLGLFSEISRDFLRRCHCLLLSLLSDCRFMRYSSSALATATMLYVISSVEPTIGVDYHDQLVGILGIDKDKVENCCKLIEEVATGAGSLYSCNKRKLPGSPKGVVDVYFSSDDSSAASSPEHHTKKFKST</sequence>
<dbReference type="EMBL" id="PNBA02000005">
    <property type="protein sequence ID" value="KAG6425164.1"/>
    <property type="molecule type" value="Genomic_DNA"/>
</dbReference>
<name>A0A8X8Y5D5_SALSN</name>
<evidence type="ECO:0000256" key="1">
    <source>
        <dbReference type="ARBA" id="ARBA00009065"/>
    </source>
</evidence>
<protein>
    <recommendedName>
        <fullName evidence="10">Cyclin D3, plant</fullName>
    </recommendedName>
</protein>
<dbReference type="InterPro" id="IPR039361">
    <property type="entry name" value="Cyclin"/>
</dbReference>
<evidence type="ECO:0000259" key="6">
    <source>
        <dbReference type="SMART" id="SM00385"/>
    </source>
</evidence>
<dbReference type="InterPro" id="IPR004367">
    <property type="entry name" value="Cyclin_C-dom"/>
</dbReference>
<dbReference type="InterPro" id="IPR036915">
    <property type="entry name" value="Cyclin-like_sf"/>
</dbReference>
<dbReference type="InterPro" id="IPR013763">
    <property type="entry name" value="Cyclin-like_dom"/>
</dbReference>
<keyword evidence="9" id="KW-1185">Reference proteome</keyword>
<dbReference type="FunFam" id="1.10.472.10:FF:000060">
    <property type="entry name" value="D6-type cyclin"/>
    <property type="match status" value="1"/>
</dbReference>
<evidence type="ECO:0000313" key="9">
    <source>
        <dbReference type="Proteomes" id="UP000298416"/>
    </source>
</evidence>
<evidence type="ECO:0000256" key="3">
    <source>
        <dbReference type="ARBA" id="ARBA00023127"/>
    </source>
</evidence>
<feature type="domain" description="Cyclin C-terminal" evidence="7">
    <location>
        <begin position="173"/>
        <end position="305"/>
    </location>
</feature>
<dbReference type="Proteomes" id="UP000298416">
    <property type="component" value="Unassembled WGS sequence"/>
</dbReference>
<reference evidence="8" key="1">
    <citation type="submission" date="2018-01" db="EMBL/GenBank/DDBJ databases">
        <authorList>
            <person name="Mao J.F."/>
        </authorList>
    </citation>
    <scope>NUCLEOTIDE SEQUENCE</scope>
    <source>
        <strain evidence="8">Huo1</strain>
        <tissue evidence="8">Leaf</tissue>
    </source>
</reference>
<keyword evidence="4" id="KW-0131">Cell cycle</keyword>
<dbReference type="CDD" id="cd20543">
    <property type="entry name" value="CYCLIN_AtCycD-like_rpt1"/>
    <property type="match status" value="1"/>
</dbReference>
<dbReference type="GO" id="GO:0051301">
    <property type="term" value="P:cell division"/>
    <property type="evidence" value="ECO:0007669"/>
    <property type="project" value="UniProtKB-KW"/>
</dbReference>
<organism evidence="8">
    <name type="scientific">Salvia splendens</name>
    <name type="common">Scarlet sage</name>
    <dbReference type="NCBI Taxonomy" id="180675"/>
    <lineage>
        <taxon>Eukaryota</taxon>
        <taxon>Viridiplantae</taxon>
        <taxon>Streptophyta</taxon>
        <taxon>Embryophyta</taxon>
        <taxon>Tracheophyta</taxon>
        <taxon>Spermatophyta</taxon>
        <taxon>Magnoliopsida</taxon>
        <taxon>eudicotyledons</taxon>
        <taxon>Gunneridae</taxon>
        <taxon>Pentapetalae</taxon>
        <taxon>asterids</taxon>
        <taxon>lamiids</taxon>
        <taxon>Lamiales</taxon>
        <taxon>Lamiaceae</taxon>
        <taxon>Nepetoideae</taxon>
        <taxon>Mentheae</taxon>
        <taxon>Salviinae</taxon>
        <taxon>Salvia</taxon>
        <taxon>Salvia subgen. Calosphace</taxon>
        <taxon>core Calosphace</taxon>
    </lineage>
</organism>
<dbReference type="SUPFAM" id="SSF47954">
    <property type="entry name" value="Cyclin-like"/>
    <property type="match status" value="2"/>
</dbReference>
<accession>A0A8X8Y5D5</accession>
<keyword evidence="2" id="KW-0132">Cell division</keyword>
<reference evidence="8" key="2">
    <citation type="submission" date="2020-08" db="EMBL/GenBank/DDBJ databases">
        <title>Plant Genome Project.</title>
        <authorList>
            <person name="Zhang R.-G."/>
        </authorList>
    </citation>
    <scope>NUCLEOTIDE SEQUENCE</scope>
    <source>
        <strain evidence="8">Huo1</strain>
        <tissue evidence="8">Leaf</tissue>
    </source>
</reference>
<evidence type="ECO:0000256" key="4">
    <source>
        <dbReference type="ARBA" id="ARBA00023306"/>
    </source>
</evidence>
<dbReference type="PANTHER" id="PTHR10177">
    <property type="entry name" value="CYCLINS"/>
    <property type="match status" value="1"/>
</dbReference>
<dbReference type="InterPro" id="IPR048258">
    <property type="entry name" value="Cyclins_cyclin-box"/>
</dbReference>
<dbReference type="Gene3D" id="1.10.472.10">
    <property type="entry name" value="Cyclin-like"/>
    <property type="match status" value="2"/>
</dbReference>